<evidence type="ECO:0000256" key="1">
    <source>
        <dbReference type="SAM" id="SignalP"/>
    </source>
</evidence>
<feature type="chain" id="PRO_5009618594" evidence="1">
    <location>
        <begin position="27"/>
        <end position="123"/>
    </location>
</feature>
<reference evidence="2 3" key="1">
    <citation type="journal article" date="2017" name="ISME J.">
        <title>Genome of 'Ca. Desulfovibrio trichonymphae', an H2-oxidizing bacterium in a tripartite symbiotic system within a protist cell in the termite gut.</title>
        <authorList>
            <person name="Kuwahara H."/>
            <person name="Yuki M."/>
            <person name="Izawa K."/>
            <person name="Ohkuma M."/>
            <person name="Hongoh Y."/>
        </authorList>
    </citation>
    <scope>NUCLEOTIDE SEQUENCE [LARGE SCALE GENOMIC DNA]</scope>
    <source>
        <strain evidence="2 3">Rs-N31</strain>
    </source>
</reference>
<feature type="signal peptide" evidence="1">
    <location>
        <begin position="1"/>
        <end position="26"/>
    </location>
</feature>
<dbReference type="Proteomes" id="UP000242645">
    <property type="component" value="Chromosome"/>
</dbReference>
<organism evidence="2 3">
    <name type="scientific">Candidatus Desulfovibrio trichonymphae</name>
    <dbReference type="NCBI Taxonomy" id="1725232"/>
    <lineage>
        <taxon>Bacteria</taxon>
        <taxon>Pseudomonadati</taxon>
        <taxon>Thermodesulfobacteriota</taxon>
        <taxon>Desulfovibrionia</taxon>
        <taxon>Desulfovibrionales</taxon>
        <taxon>Desulfovibrionaceae</taxon>
        <taxon>Desulfovibrio</taxon>
    </lineage>
</organism>
<dbReference type="EMBL" id="AP017368">
    <property type="protein sequence ID" value="BAV91566.1"/>
    <property type="molecule type" value="Genomic_DNA"/>
</dbReference>
<evidence type="ECO:0000313" key="2">
    <source>
        <dbReference type="EMBL" id="BAV91566.1"/>
    </source>
</evidence>
<dbReference type="InterPro" id="IPR042230">
    <property type="entry name" value="CusF_sf"/>
</dbReference>
<protein>
    <submittedName>
        <fullName evidence="2">Cation efflux system protein CusF</fullName>
    </submittedName>
</protein>
<dbReference type="Gene3D" id="2.40.50.320">
    <property type="entry name" value="Copper binding periplasmic protein CusF"/>
    <property type="match status" value="1"/>
</dbReference>
<name>A0A1J1DWT7_9BACT</name>
<sequence>MNMRFFYTTSVFFFIFAAAFVFPATAKHDPHSAHGVPGMEMKADGSNGQVYTAAGVVKSVDKVARKITIAHEPVPALGWPAMTMDFVFKDASLAEEVKAGDKARFDFRNAGKTYIIVDIEARK</sequence>
<dbReference type="RefSeq" id="WP_197702110.1">
    <property type="nucleotide sequence ID" value="NZ_AP017368.1"/>
</dbReference>
<keyword evidence="1" id="KW-0732">Signal</keyword>
<dbReference type="AlphaFoldDB" id="A0A1J1DWT7"/>
<dbReference type="KEGG" id="dtr:RSDT_0054"/>
<proteinExistence type="predicted"/>
<accession>A0A1J1DWT7</accession>
<dbReference type="Pfam" id="PF11604">
    <property type="entry name" value="CusF_Ec"/>
    <property type="match status" value="1"/>
</dbReference>
<evidence type="ECO:0000313" key="3">
    <source>
        <dbReference type="Proteomes" id="UP000242645"/>
    </source>
</evidence>
<keyword evidence="3" id="KW-1185">Reference proteome</keyword>
<dbReference type="InterPro" id="IPR021647">
    <property type="entry name" value="CusF_Ec"/>
</dbReference>
<gene>
    <name evidence="2" type="primary">cusF</name>
    <name evidence="2" type="ORF">RSDT_0054</name>
</gene>